<organism evidence="6 7">
    <name type="scientific">Actinospica acidithermotolerans</name>
    <dbReference type="NCBI Taxonomy" id="2828514"/>
    <lineage>
        <taxon>Bacteria</taxon>
        <taxon>Bacillati</taxon>
        <taxon>Actinomycetota</taxon>
        <taxon>Actinomycetes</taxon>
        <taxon>Catenulisporales</taxon>
        <taxon>Actinospicaceae</taxon>
        <taxon>Actinospica</taxon>
    </lineage>
</organism>
<reference evidence="6" key="1">
    <citation type="submission" date="2021-04" db="EMBL/GenBank/DDBJ databases">
        <title>Genome based classification of Actinospica acidithermotolerans sp. nov., an actinobacterium isolated from an Indonesian hot spring.</title>
        <authorList>
            <person name="Kusuma A.B."/>
            <person name="Putra K.E."/>
            <person name="Nafisah S."/>
            <person name="Loh J."/>
            <person name="Nouioui I."/>
            <person name="Goodfellow M."/>
        </authorList>
    </citation>
    <scope>NUCLEOTIDE SEQUENCE</scope>
    <source>
        <strain evidence="6">MGRD01-02</strain>
    </source>
</reference>
<dbReference type="InterPro" id="IPR000997">
    <property type="entry name" value="Cholinesterase"/>
</dbReference>
<sequence length="532" mass="58098">MHSPLDIETGLLQGIPGRDRSVTVYRGIPYAAPPTGDLRWRAPGPAEPWTGVRDAAHFGPMCPQSPQDRVAAGIDLPLSEDCLSLNVWTAARDESERLPVLVWIYGGLFRAGTGANPRYDGERLAGKGVVVVTFNYRLGVFGFLSTPELSAESGHEASGNYGLLDCIAVLGWVQRNIAAFGGDPSRVTVAGQSAGAGTVNFLSMSPLARGLFHRSIVQSHARYSADPELRYLSTSYRALADAEQAGERYVREHGGGGLRRLRKLPWQKLVDGHAAVDDAVDSLSVAKPPLFRPVVDGYVIPHGYAETYALGEQNDVFYIAGNNLDESGAVPDAAFAEYRRAGAGTFRPGAPPVYVTRADFVAAAERRFGPMTEEFFRLYPADDEDQAARSAAAAARDNARVSTYLWGAEWTRHATKPLYTYLWAYPAPPLNGAGGTRRAGHGSEIEFVFGNLDPDDPRWSYEDRRVSETMTSYWANFIATGNPNGPGLPDWPPYVPGSGTVMRFGEKFAPEPVAEAARFEFWQRFFATQKPW</sequence>
<dbReference type="Proteomes" id="UP000676325">
    <property type="component" value="Unassembled WGS sequence"/>
</dbReference>
<accession>A0A941EA72</accession>
<evidence type="ECO:0000256" key="4">
    <source>
        <dbReference type="RuleBase" id="RU361235"/>
    </source>
</evidence>
<evidence type="ECO:0000313" key="7">
    <source>
        <dbReference type="Proteomes" id="UP000676325"/>
    </source>
</evidence>
<dbReference type="AlphaFoldDB" id="A0A941EA72"/>
<dbReference type="PROSITE" id="PS00122">
    <property type="entry name" value="CARBOXYLESTERASE_B_1"/>
    <property type="match status" value="1"/>
</dbReference>
<dbReference type="PRINTS" id="PR00878">
    <property type="entry name" value="CHOLNESTRASE"/>
</dbReference>
<keyword evidence="7" id="KW-1185">Reference proteome</keyword>
<evidence type="ECO:0000259" key="5">
    <source>
        <dbReference type="Pfam" id="PF00135"/>
    </source>
</evidence>
<dbReference type="InterPro" id="IPR019826">
    <property type="entry name" value="Carboxylesterase_B_AS"/>
</dbReference>
<dbReference type="InterPro" id="IPR029058">
    <property type="entry name" value="AB_hydrolase_fold"/>
</dbReference>
<proteinExistence type="inferred from homology"/>
<evidence type="ECO:0000256" key="1">
    <source>
        <dbReference type="ARBA" id="ARBA00005964"/>
    </source>
</evidence>
<keyword evidence="2 4" id="KW-0378">Hydrolase</keyword>
<dbReference type="Gene3D" id="3.40.50.1820">
    <property type="entry name" value="alpha/beta hydrolase"/>
    <property type="match status" value="1"/>
</dbReference>
<dbReference type="EMBL" id="JAGSOH010000021">
    <property type="protein sequence ID" value="MBR7826687.1"/>
    <property type="molecule type" value="Genomic_DNA"/>
</dbReference>
<comment type="similarity">
    <text evidence="1 4">Belongs to the type-B carboxylesterase/lipase family.</text>
</comment>
<dbReference type="SUPFAM" id="SSF53474">
    <property type="entry name" value="alpha/beta-Hydrolases"/>
    <property type="match status" value="1"/>
</dbReference>
<evidence type="ECO:0000256" key="2">
    <source>
        <dbReference type="ARBA" id="ARBA00022801"/>
    </source>
</evidence>
<dbReference type="InterPro" id="IPR050309">
    <property type="entry name" value="Type-B_Carboxylest/Lipase"/>
</dbReference>
<protein>
    <recommendedName>
        <fullName evidence="4">Carboxylic ester hydrolase</fullName>
        <ecNumber evidence="4">3.1.1.-</ecNumber>
    </recommendedName>
</protein>
<evidence type="ECO:0000256" key="3">
    <source>
        <dbReference type="PIRSR" id="PIRSR600997-1"/>
    </source>
</evidence>
<name>A0A941EA72_9ACTN</name>
<dbReference type="InterPro" id="IPR002018">
    <property type="entry name" value="CarbesteraseB"/>
</dbReference>
<feature type="active site" description="Acyl-ester intermediate" evidence="3">
    <location>
        <position position="193"/>
    </location>
</feature>
<feature type="domain" description="Carboxylesterase type B" evidence="5">
    <location>
        <begin position="6"/>
        <end position="522"/>
    </location>
</feature>
<feature type="active site" description="Charge relay system" evidence="3">
    <location>
        <position position="441"/>
    </location>
</feature>
<dbReference type="PANTHER" id="PTHR11559">
    <property type="entry name" value="CARBOXYLESTERASE"/>
    <property type="match status" value="1"/>
</dbReference>
<evidence type="ECO:0000313" key="6">
    <source>
        <dbReference type="EMBL" id="MBR7826687.1"/>
    </source>
</evidence>
<feature type="active site" description="Charge relay system" evidence="3">
    <location>
        <position position="326"/>
    </location>
</feature>
<dbReference type="RefSeq" id="WP_212517835.1">
    <property type="nucleotide sequence ID" value="NZ_JAGSOH010000021.1"/>
</dbReference>
<dbReference type="Pfam" id="PF00135">
    <property type="entry name" value="COesterase"/>
    <property type="match status" value="1"/>
</dbReference>
<dbReference type="EC" id="3.1.1.-" evidence="4"/>
<gene>
    <name evidence="6" type="ORF">KDK95_10265</name>
</gene>
<dbReference type="GO" id="GO:0004104">
    <property type="term" value="F:cholinesterase activity"/>
    <property type="evidence" value="ECO:0007669"/>
    <property type="project" value="InterPro"/>
</dbReference>
<comment type="caution">
    <text evidence="6">The sequence shown here is derived from an EMBL/GenBank/DDBJ whole genome shotgun (WGS) entry which is preliminary data.</text>
</comment>